<comment type="subcellular location">
    <subcellularLocation>
        <location evidence="1">Membrane</location>
        <topology evidence="1">Multi-pass membrane protein</topology>
    </subcellularLocation>
</comment>
<feature type="transmembrane region" description="Helical" evidence="5">
    <location>
        <begin position="242"/>
        <end position="261"/>
    </location>
</feature>
<evidence type="ECO:0000256" key="5">
    <source>
        <dbReference type="SAM" id="Phobius"/>
    </source>
</evidence>
<dbReference type="InterPro" id="IPR021149">
    <property type="entry name" value="OligosaccharylTrfase_OST3/OST6"/>
</dbReference>
<sequence length="373" mass="41460">MKKLISTYVLLMFLCVHVSHEIHAQNSLSAIKSRSQEHGDGIALISFDEFLSFFTSARRDFNAFVLLTSEDCRACAYVLQNLEPLFDSLTKLRQNPALAASQSAKEALRTYAVVSMISKQDLVTYRSQLQAMGITHSPFLIYIPKSQPIPPRAGQFPEALTFPFRSQMPETDILSDWMSSASGFSVLGKQSARFGPSFFGVTSYPTLAEVMTKLQPFLLILVPLVFLLAVIFGWYKLPQFYYTLMLVFYAMSTSGLFYVILRNPPFAVWRTTQWEWISAGLRSMYVAEGWVAAAGYVSCGLCLVAAVEGPPALILRALSSSVTTITGNTPSTSATGKDPLWRMMCSIWSLLLISMAALIASGVLSMFDLKFRR</sequence>
<protein>
    <submittedName>
        <fullName evidence="8">Uncharacterized protein</fullName>
    </submittedName>
</protein>
<name>A0A6T6LEW5_9RHOD</name>
<keyword evidence="6" id="KW-0732">Signal</keyword>
<reference evidence="8" key="1">
    <citation type="submission" date="2021-01" db="EMBL/GenBank/DDBJ databases">
        <authorList>
            <person name="Corre E."/>
            <person name="Pelletier E."/>
            <person name="Niang G."/>
            <person name="Scheremetjew M."/>
            <person name="Finn R."/>
            <person name="Kale V."/>
            <person name="Holt S."/>
            <person name="Cochrane G."/>
            <person name="Meng A."/>
            <person name="Brown T."/>
            <person name="Cohen L."/>
        </authorList>
    </citation>
    <scope>NUCLEOTIDE SEQUENCE</scope>
    <source>
        <strain evidence="8">CCMP3278</strain>
    </source>
</reference>
<dbReference type="EMBL" id="HBFP01001861">
    <property type="protein sequence ID" value="CAD8816962.1"/>
    <property type="molecule type" value="Transcribed_RNA"/>
</dbReference>
<keyword evidence="3 5" id="KW-1133">Transmembrane helix</keyword>
<evidence type="ECO:0000256" key="4">
    <source>
        <dbReference type="ARBA" id="ARBA00023136"/>
    </source>
</evidence>
<evidence type="ECO:0000313" key="7">
    <source>
        <dbReference type="EMBL" id="CAD8816961.1"/>
    </source>
</evidence>
<accession>A0A6T6LEW5</accession>
<keyword evidence="2 5" id="KW-0812">Transmembrane</keyword>
<feature type="transmembrane region" description="Helical" evidence="5">
    <location>
        <begin position="347"/>
        <end position="367"/>
    </location>
</feature>
<evidence type="ECO:0000313" key="8">
    <source>
        <dbReference type="EMBL" id="CAD8816962.1"/>
    </source>
</evidence>
<proteinExistence type="predicted"/>
<evidence type="ECO:0000256" key="3">
    <source>
        <dbReference type="ARBA" id="ARBA00022989"/>
    </source>
</evidence>
<gene>
    <name evidence="7" type="ORF">TOLI1172_LOCUS1349</name>
    <name evidence="8" type="ORF">TOLI1172_LOCUS1350</name>
</gene>
<dbReference type="AlphaFoldDB" id="A0A6T6LEW5"/>
<evidence type="ECO:0000256" key="6">
    <source>
        <dbReference type="SAM" id="SignalP"/>
    </source>
</evidence>
<feature type="transmembrane region" description="Helical" evidence="5">
    <location>
        <begin position="217"/>
        <end position="235"/>
    </location>
</feature>
<feature type="signal peptide" evidence="6">
    <location>
        <begin position="1"/>
        <end position="24"/>
    </location>
</feature>
<evidence type="ECO:0000256" key="1">
    <source>
        <dbReference type="ARBA" id="ARBA00004141"/>
    </source>
</evidence>
<organism evidence="8">
    <name type="scientific">Timspurckia oligopyrenoides</name>
    <dbReference type="NCBI Taxonomy" id="708627"/>
    <lineage>
        <taxon>Eukaryota</taxon>
        <taxon>Rhodophyta</taxon>
        <taxon>Bangiophyceae</taxon>
        <taxon>Porphyridiales</taxon>
        <taxon>Porphyridiaceae</taxon>
        <taxon>Timspurckia</taxon>
    </lineage>
</organism>
<feature type="chain" id="PRO_5036191659" evidence="6">
    <location>
        <begin position="25"/>
        <end position="373"/>
    </location>
</feature>
<evidence type="ECO:0000256" key="2">
    <source>
        <dbReference type="ARBA" id="ARBA00022692"/>
    </source>
</evidence>
<dbReference type="GO" id="GO:0016020">
    <property type="term" value="C:membrane"/>
    <property type="evidence" value="ECO:0007669"/>
    <property type="project" value="UniProtKB-SubCell"/>
</dbReference>
<keyword evidence="4 5" id="KW-0472">Membrane</keyword>
<dbReference type="EMBL" id="HBFP01001860">
    <property type="protein sequence ID" value="CAD8816961.1"/>
    <property type="molecule type" value="Transcribed_RNA"/>
</dbReference>
<dbReference type="Pfam" id="PF04756">
    <property type="entry name" value="OST3_OST6"/>
    <property type="match status" value="1"/>
</dbReference>